<dbReference type="EMBL" id="CBTB010000171">
    <property type="protein sequence ID" value="CDH33268.1"/>
    <property type="molecule type" value="Genomic_DNA"/>
</dbReference>
<comment type="caution">
    <text evidence="2">The sequence shown here is derived from an EMBL/GenBank/DDBJ whole genome shotgun (WGS) entry which is preliminary data.</text>
</comment>
<gene>
    <name evidence="2" type="ORF">XBI1_2520002</name>
</gene>
<evidence type="ECO:0000313" key="2">
    <source>
        <dbReference type="EMBL" id="CDH33268.1"/>
    </source>
</evidence>
<organism evidence="2">
    <name type="scientific">Xenorhabdus bovienii str. Intermedium</name>
    <dbReference type="NCBI Taxonomy" id="1379677"/>
    <lineage>
        <taxon>Bacteria</taxon>
        <taxon>Pseudomonadati</taxon>
        <taxon>Pseudomonadota</taxon>
        <taxon>Gammaproteobacteria</taxon>
        <taxon>Enterobacterales</taxon>
        <taxon>Morganellaceae</taxon>
        <taxon>Xenorhabdus</taxon>
    </lineage>
</organism>
<proteinExistence type="predicted"/>
<dbReference type="Proteomes" id="UP000028480">
    <property type="component" value="Unassembled WGS sequence"/>
</dbReference>
<dbReference type="InterPro" id="IPR003615">
    <property type="entry name" value="HNH_nuc"/>
</dbReference>
<feature type="domain" description="HNH nuclease" evidence="1">
    <location>
        <begin position="473"/>
        <end position="525"/>
    </location>
</feature>
<sequence>MSEKMASKANLVNLDAMIAREDFLVKADNDMSFESIQNIAMRDMAMLTGLLRKPDFQRETNHWTPEQVVSLLESFVTGDLIPSVILWKSSYIFVIDGGHRLSVLRAWKEDDYGDGLISQSFFGGNISEEQKKIANKTRKLVNETVGQWDEIEKKIQNPNSMSQDETRRLTNIYVRALQIQWVKGDAEKAETSFFNINKKGTPLDEVEELLLRNRKKPISIAARAIIRAGKGHKYWSSFSEDKVKKIEEKSLKLSSALFSPDVNSKIKTLDLPLGGSRGVRVALDILIELISIAITRSNKYQNELTNQIDDQSGEETYLALEKTLKLINWITGNDKGSLGLHPVIYFYNSSGRHINPMFLGTLLVIAKQLKFNNKNFFRELTSIRSSLEKTLIENKQLISSLVNRESHKKRVIFYSEFLGSMIDLLLEKSKKSKNSSLNDEEIISLSHFEGDVLTGSRLTRGKKISESTKHTVFIKTALTSALVCPICNGYIDSSKSISYDHKIRVKDGGVGSIANTQITHPYCNMSIKN</sequence>
<evidence type="ECO:0000259" key="1">
    <source>
        <dbReference type="SMART" id="SM00507"/>
    </source>
</evidence>
<dbReference type="RefSeq" id="WP_230585922.1">
    <property type="nucleotide sequence ID" value="NZ_CAWLWA010000178.1"/>
</dbReference>
<dbReference type="Pfam" id="PF03235">
    <property type="entry name" value="GmrSD_N"/>
    <property type="match status" value="1"/>
</dbReference>
<dbReference type="SMART" id="SM00507">
    <property type="entry name" value="HNHc"/>
    <property type="match status" value="1"/>
</dbReference>
<protein>
    <recommendedName>
        <fullName evidence="1">HNH nuclease domain-containing protein</fullName>
    </recommendedName>
</protein>
<dbReference type="InterPro" id="IPR004919">
    <property type="entry name" value="GmrSD_N"/>
</dbReference>
<dbReference type="CDD" id="cd00085">
    <property type="entry name" value="HNHc"/>
    <property type="match status" value="1"/>
</dbReference>
<dbReference type="HOGENOM" id="CLU_040414_0_0_6"/>
<name>A0A077QJ86_XENBV</name>
<accession>A0A077QJ86</accession>
<dbReference type="AlphaFoldDB" id="A0A077QJ86"/>
<reference evidence="2" key="1">
    <citation type="submission" date="2013-07" db="EMBL/GenBank/DDBJ databases">
        <title>Sub-species coevolution in mutualistic symbiosis.</title>
        <authorList>
            <person name="Murfin K."/>
            <person name="Klassen J."/>
            <person name="Lee M."/>
            <person name="Forst S."/>
            <person name="Stock P."/>
            <person name="Goodrich-Blair H."/>
        </authorList>
    </citation>
    <scope>NUCLEOTIDE SEQUENCE [LARGE SCALE GENOMIC DNA]</scope>
    <source>
        <strain evidence="2">Intermedium</strain>
    </source>
</reference>